<sequence length="60" mass="7075">MSKQALGEALKERLAKVQLEKQKTLEQLWNIEFTEQTILEKMRRHGMFTEENDLPQANDS</sequence>
<protein>
    <submittedName>
        <fullName evidence="4">Uncharacterized protein</fullName>
    </submittedName>
</protein>
<proteinExistence type="predicted"/>
<evidence type="ECO:0000313" key="1">
    <source>
        <dbReference type="EMBL" id="XCD03904.1"/>
    </source>
</evidence>
<dbReference type="EMBL" id="PP511656">
    <property type="protein sequence ID" value="XCD06317.1"/>
    <property type="molecule type" value="Genomic_DNA"/>
</dbReference>
<name>A0AAU8B3J2_9VIRU</name>
<accession>A0AAU8B3J2</accession>
<reference evidence="4" key="1">
    <citation type="submission" date="2024-03" db="EMBL/GenBank/DDBJ databases">
        <title>Diverse circular DNA viruses in blood, oral, and fecal samples of captive lemurs.</title>
        <authorList>
            <person name="Paietta E.N."/>
            <person name="Kraberger S."/>
            <person name="Lund M.C."/>
            <person name="Custer J.M."/>
            <person name="Vargas K.M."/>
            <person name="Ehmke E.E."/>
            <person name="Yoder A.D."/>
            <person name="Varsani A."/>
        </authorList>
    </citation>
    <scope>NUCLEOTIDE SEQUENCE</scope>
    <source>
        <strain evidence="1">Duke_21_46</strain>
        <strain evidence="2">Duke_24FS_53</strain>
        <strain evidence="3">Duke_25FS_68</strain>
        <strain evidence="4">Duke_26_38</strain>
    </source>
</reference>
<dbReference type="EMBL" id="PP511398">
    <property type="protein sequence ID" value="XCD03904.1"/>
    <property type="molecule type" value="Genomic_DNA"/>
</dbReference>
<organism evidence="4">
    <name type="scientific">Dulem virus 222</name>
    <dbReference type="NCBI Taxonomy" id="3145699"/>
    <lineage>
        <taxon>Viruses</taxon>
        <taxon>Monodnaviria</taxon>
        <taxon>Sangervirae</taxon>
        <taxon>Phixviricota</taxon>
        <taxon>Malgrandaviricetes</taxon>
        <taxon>Petitvirales</taxon>
        <taxon>Microviridae</taxon>
        <taxon>Microvirus</taxon>
    </lineage>
</organism>
<dbReference type="EMBL" id="PP511536">
    <property type="protein sequence ID" value="XCD05256.1"/>
    <property type="molecule type" value="Genomic_DNA"/>
</dbReference>
<dbReference type="EMBL" id="PP511718">
    <property type="protein sequence ID" value="XCD06846.1"/>
    <property type="molecule type" value="Genomic_DNA"/>
</dbReference>
<evidence type="ECO:0000313" key="2">
    <source>
        <dbReference type="EMBL" id="XCD05256.1"/>
    </source>
</evidence>
<evidence type="ECO:0000313" key="4">
    <source>
        <dbReference type="EMBL" id="XCD06846.1"/>
    </source>
</evidence>
<evidence type="ECO:0000313" key="3">
    <source>
        <dbReference type="EMBL" id="XCD06317.1"/>
    </source>
</evidence>